<gene>
    <name evidence="1" type="ORF">JWG45_15900</name>
</gene>
<keyword evidence="2" id="KW-1185">Reference proteome</keyword>
<organism evidence="1 2">
    <name type="scientific">Leptospira ainlahdjerensis</name>
    <dbReference type="NCBI Taxonomy" id="2810033"/>
    <lineage>
        <taxon>Bacteria</taxon>
        <taxon>Pseudomonadati</taxon>
        <taxon>Spirochaetota</taxon>
        <taxon>Spirochaetia</taxon>
        <taxon>Leptospirales</taxon>
        <taxon>Leptospiraceae</taxon>
        <taxon>Leptospira</taxon>
    </lineage>
</organism>
<dbReference type="EMBL" id="JAFFPU010000063">
    <property type="protein sequence ID" value="MBM9578629.1"/>
    <property type="molecule type" value="Genomic_DNA"/>
</dbReference>
<dbReference type="Proteomes" id="UP000724686">
    <property type="component" value="Unassembled WGS sequence"/>
</dbReference>
<evidence type="ECO:0000313" key="1">
    <source>
        <dbReference type="EMBL" id="MBM9578629.1"/>
    </source>
</evidence>
<name>A0ABS2UFQ8_9LEPT</name>
<proteinExistence type="predicted"/>
<accession>A0ABS2UFQ8</accession>
<evidence type="ECO:0000313" key="2">
    <source>
        <dbReference type="Proteomes" id="UP000724686"/>
    </source>
</evidence>
<reference evidence="1 2" key="1">
    <citation type="submission" date="2021-02" db="EMBL/GenBank/DDBJ databases">
        <title>Leptospira ainlahdjerensis sp. nov., Leptospira ainazelensis sp. nov., Leptospira abararensis sp. nov. and Leptospira chreensis sp. nov., four new species isolated from water sources in Algeria.</title>
        <authorList>
            <person name="Amara Korba A."/>
            <person name="Kainiu M."/>
            <person name="Vincent A.T."/>
            <person name="Mariet J.-F."/>
            <person name="Veyrier F.J."/>
            <person name="Goarant C."/>
            <person name="Picardeau M."/>
        </authorList>
    </citation>
    <scope>NUCLEOTIDE SEQUENCE [LARGE SCALE GENOMIC DNA]</scope>
    <source>
        <strain evidence="1 2">201903070</strain>
    </source>
</reference>
<protein>
    <submittedName>
        <fullName evidence="1">Uncharacterized protein</fullName>
    </submittedName>
</protein>
<dbReference type="RefSeq" id="WP_205280624.1">
    <property type="nucleotide sequence ID" value="NZ_JAFFPU010000063.1"/>
</dbReference>
<comment type="caution">
    <text evidence="1">The sequence shown here is derived from an EMBL/GenBank/DDBJ whole genome shotgun (WGS) entry which is preliminary data.</text>
</comment>
<sequence length="248" mass="28581">MIKYLLIMLTLISAEQCVTPDQDRQLLVINHEAVNFKQLNIIKTYNISNDDFNGKIHLLKSDSDFVDIIMSNYIVDTDKSALIHLSQNYILALFEIENKKDQISKFNTDDLTLQWNGKKIIPLHPNEYPQEIHCLNWKGNIKNFYNLIAISVVTAYTVNAMFACIEGKCKGIEDMDKWLKENHPAYNKGKRFLSNAIFKTTIDFNQKINASQIEFESKAIAKGVILYRNPGKYTEFQNFLTIGNCIVD</sequence>